<dbReference type="AlphaFoldDB" id="A0A1B0CZC9"/>
<feature type="region of interest" description="Disordered" evidence="4">
    <location>
        <begin position="502"/>
        <end position="524"/>
    </location>
</feature>
<dbReference type="GO" id="GO:0007095">
    <property type="term" value="P:mitotic G2 DNA damage checkpoint signaling"/>
    <property type="evidence" value="ECO:0007669"/>
    <property type="project" value="TreeGrafter"/>
</dbReference>
<proteinExistence type="predicted"/>
<protein>
    <submittedName>
        <fullName evidence="5">Uncharacterized protein</fullName>
    </submittedName>
</protein>
<evidence type="ECO:0000313" key="6">
    <source>
        <dbReference type="Proteomes" id="UP000092462"/>
    </source>
</evidence>
<keyword evidence="6" id="KW-1185">Reference proteome</keyword>
<feature type="compositionally biased region" description="Basic and acidic residues" evidence="4">
    <location>
        <begin position="209"/>
        <end position="219"/>
    </location>
</feature>
<dbReference type="PANTHER" id="PTHR14396">
    <property type="entry name" value="CLASPIN"/>
    <property type="match status" value="1"/>
</dbReference>
<accession>A0A1B0CZC9</accession>
<dbReference type="VEuPathDB" id="VectorBase:PPAI000451"/>
<evidence type="ECO:0000256" key="4">
    <source>
        <dbReference type="SAM" id="MobiDB-lite"/>
    </source>
</evidence>
<feature type="region of interest" description="Disordered" evidence="4">
    <location>
        <begin position="288"/>
        <end position="376"/>
    </location>
</feature>
<feature type="compositionally biased region" description="Acidic residues" evidence="4">
    <location>
        <begin position="410"/>
        <end position="428"/>
    </location>
</feature>
<feature type="compositionally biased region" description="Acidic residues" evidence="4">
    <location>
        <begin position="166"/>
        <end position="186"/>
    </location>
</feature>
<feature type="region of interest" description="Disordered" evidence="4">
    <location>
        <begin position="409"/>
        <end position="428"/>
    </location>
</feature>
<dbReference type="PANTHER" id="PTHR14396:SF10">
    <property type="entry name" value="CLASPIN"/>
    <property type="match status" value="1"/>
</dbReference>
<feature type="compositionally biased region" description="Basic and acidic residues" evidence="4">
    <location>
        <begin position="353"/>
        <end position="363"/>
    </location>
</feature>
<feature type="compositionally biased region" description="Basic and acidic residues" evidence="4">
    <location>
        <begin position="144"/>
        <end position="165"/>
    </location>
</feature>
<keyword evidence="3" id="KW-0539">Nucleus</keyword>
<evidence type="ECO:0000256" key="1">
    <source>
        <dbReference type="ARBA" id="ARBA00004123"/>
    </source>
</evidence>
<feature type="compositionally biased region" description="Acidic residues" evidence="4">
    <location>
        <begin position="364"/>
        <end position="376"/>
    </location>
</feature>
<dbReference type="Proteomes" id="UP000092462">
    <property type="component" value="Unassembled WGS sequence"/>
</dbReference>
<feature type="region of interest" description="Disordered" evidence="4">
    <location>
        <begin position="624"/>
        <end position="657"/>
    </location>
</feature>
<reference evidence="5" key="1">
    <citation type="submission" date="2022-08" db="UniProtKB">
        <authorList>
            <consortium name="EnsemblMetazoa"/>
        </authorList>
    </citation>
    <scope>IDENTIFICATION</scope>
    <source>
        <strain evidence="5">Israel</strain>
    </source>
</reference>
<organism evidence="5 6">
    <name type="scientific">Phlebotomus papatasi</name>
    <name type="common">Sandfly</name>
    <dbReference type="NCBI Taxonomy" id="29031"/>
    <lineage>
        <taxon>Eukaryota</taxon>
        <taxon>Metazoa</taxon>
        <taxon>Ecdysozoa</taxon>
        <taxon>Arthropoda</taxon>
        <taxon>Hexapoda</taxon>
        <taxon>Insecta</taxon>
        <taxon>Pterygota</taxon>
        <taxon>Neoptera</taxon>
        <taxon>Endopterygota</taxon>
        <taxon>Diptera</taxon>
        <taxon>Nematocera</taxon>
        <taxon>Psychodoidea</taxon>
        <taxon>Psychodidae</taxon>
        <taxon>Phlebotomus</taxon>
        <taxon>Phlebotomus</taxon>
    </lineage>
</organism>
<feature type="compositionally biased region" description="Basic residues" evidence="4">
    <location>
        <begin position="646"/>
        <end position="657"/>
    </location>
</feature>
<evidence type="ECO:0000256" key="2">
    <source>
        <dbReference type="ARBA" id="ARBA00022553"/>
    </source>
</evidence>
<feature type="region of interest" description="Disordered" evidence="4">
    <location>
        <begin position="382"/>
        <end position="401"/>
    </location>
</feature>
<evidence type="ECO:0000313" key="5">
    <source>
        <dbReference type="EnsemblMetazoa" id="PPAI000451-PA"/>
    </source>
</evidence>
<comment type="subcellular location">
    <subcellularLocation>
        <location evidence="1">Nucleus</location>
    </subcellularLocation>
</comment>
<dbReference type="GO" id="GO:0033314">
    <property type="term" value="P:mitotic DNA replication checkpoint signaling"/>
    <property type="evidence" value="ECO:0007669"/>
    <property type="project" value="TreeGrafter"/>
</dbReference>
<dbReference type="GO" id="GO:0005634">
    <property type="term" value="C:nucleus"/>
    <property type="evidence" value="ECO:0007669"/>
    <property type="project" value="UniProtKB-SubCell"/>
</dbReference>
<dbReference type="InterPro" id="IPR024146">
    <property type="entry name" value="Claspin"/>
</dbReference>
<feature type="compositionally biased region" description="Basic and acidic residues" evidence="4">
    <location>
        <begin position="331"/>
        <end position="344"/>
    </location>
</feature>
<dbReference type="VEuPathDB" id="VectorBase:PPAPM1_005454"/>
<dbReference type="EMBL" id="AJVK01009530">
    <property type="status" value="NOT_ANNOTATED_CDS"/>
    <property type="molecule type" value="Genomic_DNA"/>
</dbReference>
<evidence type="ECO:0000256" key="3">
    <source>
        <dbReference type="ARBA" id="ARBA00023242"/>
    </source>
</evidence>
<dbReference type="EnsemblMetazoa" id="PPAI000451-RA">
    <property type="protein sequence ID" value="PPAI000451-PA"/>
    <property type="gene ID" value="PPAI000451"/>
</dbReference>
<keyword evidence="2" id="KW-0597">Phosphoprotein</keyword>
<sequence length="657" mass="75177">MKIMSRDLDFSVILHGDPNSVIDLESGLAVPKTKSKEVLLIEKCLSQNAKPHGVAKPELKVENSPGVAYKNLMESLSKELLRKKREQMQKYIEEQEKSKIVNMANNIDDEAEFASDFDEDENEKDDEDNNDGEDGKEDLCNENAELREDNELNEEETKEHDKNEVNEEGSEDENEANDEDSDTEDQSSERKKKLRKRIVVMDGEDSDDEQLKDGDHGEEMALPMIPNENILLPSLEHNTSVTESQMEKDEMELFNLCTGNFETQAPPQSINLSDTGLDKSIEECAKTHEVENEISAVPNFESSDEEKTSQGIPVKKKCRKPRVYLSDDEEPQQKDDKEFSKETEDQQQESEEESSKEAEHEELSEVAEISDQEECEDAENIAYDSEENEIDATAASVLPTKPKIKVSDFMESEAELSESEWGSADEDERDLNKFEAELGDEDQFDQAQLQSELERIHMKKLLDQDAREVKMVKNLVLHEEEREGMTRERTFRWLHVDNDFNLNGDNQDNQLDETRESDDENEEEWRKIRHERNVMLKEKLQGGLTNLFETKNVTILKPSIPEHPKEVKAPTFLVPDREILNKKSLLLQDEEYLARLAALTSKTSDTLVNGATEKGSFVFRQLARQEEDPEPSAGKRKPENALAPVKGKKRKKTSIYG</sequence>
<dbReference type="GO" id="GO:0010997">
    <property type="term" value="F:anaphase-promoting complex binding"/>
    <property type="evidence" value="ECO:0007669"/>
    <property type="project" value="TreeGrafter"/>
</dbReference>
<feature type="compositionally biased region" description="Acidic residues" evidence="4">
    <location>
        <begin position="113"/>
        <end position="136"/>
    </location>
</feature>
<feature type="region of interest" description="Disordered" evidence="4">
    <location>
        <begin position="113"/>
        <end position="220"/>
    </location>
</feature>
<name>A0A1B0CZC9_PHLPP</name>